<evidence type="ECO:0000256" key="11">
    <source>
        <dbReference type="SAM" id="MobiDB-lite"/>
    </source>
</evidence>
<dbReference type="SMART" id="SM00487">
    <property type="entry name" value="DEXDc"/>
    <property type="match status" value="1"/>
</dbReference>
<evidence type="ECO:0000256" key="6">
    <source>
        <dbReference type="ARBA" id="ARBA00022806"/>
    </source>
</evidence>
<keyword evidence="4" id="KW-0227">DNA damage</keyword>
<dbReference type="Gene3D" id="1.20.1320.20">
    <property type="entry name" value="hef helicase domain"/>
    <property type="match status" value="1"/>
</dbReference>
<feature type="region of interest" description="Disordered" evidence="11">
    <location>
        <begin position="88"/>
        <end position="114"/>
    </location>
</feature>
<dbReference type="FunFam" id="3.40.50.300:FF:000861">
    <property type="entry name" value="Fanconi anemia, complementation group M"/>
    <property type="match status" value="1"/>
</dbReference>
<feature type="compositionally biased region" description="Polar residues" evidence="11">
    <location>
        <begin position="1219"/>
        <end position="1231"/>
    </location>
</feature>
<evidence type="ECO:0000256" key="1">
    <source>
        <dbReference type="ARBA" id="ARBA00004123"/>
    </source>
</evidence>
<feature type="domain" description="Helicase C-terminal" evidence="13">
    <location>
        <begin position="471"/>
        <end position="633"/>
    </location>
</feature>
<keyword evidence="6 15" id="KW-0347">Helicase</keyword>
<dbReference type="GO" id="GO:0043138">
    <property type="term" value="F:3'-5' DNA helicase activity"/>
    <property type="evidence" value="ECO:0007669"/>
    <property type="project" value="InterPro"/>
</dbReference>
<feature type="compositionally biased region" description="Low complexity" evidence="11">
    <location>
        <begin position="1260"/>
        <end position="1274"/>
    </location>
</feature>
<keyword evidence="7" id="KW-0067">ATP-binding</keyword>
<feature type="compositionally biased region" description="Polar residues" evidence="11">
    <location>
        <begin position="1429"/>
        <end position="1440"/>
    </location>
</feature>
<evidence type="ECO:0000313" key="15">
    <source>
        <dbReference type="RefSeq" id="XP_017696848.2"/>
    </source>
</evidence>
<dbReference type="RefSeq" id="XP_017696848.2">
    <property type="nucleotide sequence ID" value="XM_017841359.3"/>
</dbReference>
<dbReference type="PANTHER" id="PTHR14025">
    <property type="entry name" value="FANCONI ANEMIA GROUP M FANCM FAMILY MEMBER"/>
    <property type="match status" value="1"/>
</dbReference>
<dbReference type="GO" id="GO:0016787">
    <property type="term" value="F:hydrolase activity"/>
    <property type="evidence" value="ECO:0007669"/>
    <property type="project" value="UniProtKB-KW"/>
</dbReference>
<keyword evidence="5" id="KW-0378">Hydrolase</keyword>
<dbReference type="SMART" id="SM00490">
    <property type="entry name" value="HELICc"/>
    <property type="match status" value="1"/>
</dbReference>
<evidence type="ECO:0000313" key="14">
    <source>
        <dbReference type="Proteomes" id="UP000228380"/>
    </source>
</evidence>
<comment type="subcellular location">
    <subcellularLocation>
        <location evidence="1">Nucleus</location>
    </subcellularLocation>
</comment>
<evidence type="ECO:0000256" key="10">
    <source>
        <dbReference type="ARBA" id="ARBA00023242"/>
    </source>
</evidence>
<reference evidence="14" key="1">
    <citation type="journal article" date="2019" name="Nat. Commun.">
        <title>Genome-wide association mapping of date palm fruit traits.</title>
        <authorList>
            <person name="Hazzouri K.M."/>
            <person name="Gros-Balthazard M."/>
            <person name="Flowers J.M."/>
            <person name="Copetti D."/>
            <person name="Lemansour A."/>
            <person name="Lebrun M."/>
            <person name="Masmoudi K."/>
            <person name="Ferrand S."/>
            <person name="Dhar M.I."/>
            <person name="Fresquez Z.A."/>
            <person name="Rosas U."/>
            <person name="Zhang J."/>
            <person name="Talag J."/>
            <person name="Lee S."/>
            <person name="Kudrna D."/>
            <person name="Powell R.F."/>
            <person name="Leitch I.J."/>
            <person name="Krueger R.R."/>
            <person name="Wing R.A."/>
            <person name="Amiri K.M.A."/>
            <person name="Purugganan M.D."/>
        </authorList>
    </citation>
    <scope>NUCLEOTIDE SEQUENCE [LARGE SCALE GENOMIC DNA]</scope>
    <source>
        <strain evidence="14">cv. Khalas</strain>
    </source>
</reference>
<comment type="similarity">
    <text evidence="2">Belongs to the DEAD box helicase family. DEAH subfamily. FANCM sub-subfamily.</text>
</comment>
<keyword evidence="9" id="KW-0234">DNA repair</keyword>
<dbReference type="FunFam" id="3.40.50.300:FF:001992">
    <property type="entry name" value="ATP-dependent RNA helicase, putative"/>
    <property type="match status" value="1"/>
</dbReference>
<dbReference type="GO" id="GO:0009378">
    <property type="term" value="F:four-way junction helicase activity"/>
    <property type="evidence" value="ECO:0007669"/>
    <property type="project" value="TreeGrafter"/>
</dbReference>
<evidence type="ECO:0000256" key="2">
    <source>
        <dbReference type="ARBA" id="ARBA00009889"/>
    </source>
</evidence>
<feature type="region of interest" description="Disordered" evidence="11">
    <location>
        <begin position="1410"/>
        <end position="1440"/>
    </location>
</feature>
<dbReference type="GO" id="GO:0045003">
    <property type="term" value="P:double-strand break repair via synthesis-dependent strand annealing"/>
    <property type="evidence" value="ECO:0007669"/>
    <property type="project" value="TreeGrafter"/>
</dbReference>
<dbReference type="SUPFAM" id="SSF52540">
    <property type="entry name" value="P-loop containing nucleoside triphosphate hydrolases"/>
    <property type="match status" value="1"/>
</dbReference>
<gene>
    <name evidence="15" type="primary">LOC103701407</name>
</gene>
<keyword evidence="10" id="KW-0539">Nucleus</keyword>
<dbReference type="GeneID" id="103701407"/>
<dbReference type="CDD" id="cd18033">
    <property type="entry name" value="DEXDc_FANCM"/>
    <property type="match status" value="1"/>
</dbReference>
<evidence type="ECO:0000256" key="7">
    <source>
        <dbReference type="ARBA" id="ARBA00022840"/>
    </source>
</evidence>
<evidence type="ECO:0000259" key="13">
    <source>
        <dbReference type="PROSITE" id="PS51194"/>
    </source>
</evidence>
<feature type="compositionally biased region" description="Acidic residues" evidence="11">
    <location>
        <begin position="1192"/>
        <end position="1209"/>
    </location>
</feature>
<keyword evidence="8" id="KW-0238">DNA-binding</keyword>
<protein>
    <submittedName>
        <fullName evidence="15">DEAD-box ATP-dependent RNA helicase FANCM</fullName>
    </submittedName>
</protein>
<organism evidence="14 15">
    <name type="scientific">Phoenix dactylifera</name>
    <name type="common">Date palm</name>
    <dbReference type="NCBI Taxonomy" id="42345"/>
    <lineage>
        <taxon>Eukaryota</taxon>
        <taxon>Viridiplantae</taxon>
        <taxon>Streptophyta</taxon>
        <taxon>Embryophyta</taxon>
        <taxon>Tracheophyta</taxon>
        <taxon>Spermatophyta</taxon>
        <taxon>Magnoliopsida</taxon>
        <taxon>Liliopsida</taxon>
        <taxon>Arecaceae</taxon>
        <taxon>Coryphoideae</taxon>
        <taxon>Phoeniceae</taxon>
        <taxon>Phoenix</taxon>
    </lineage>
</organism>
<evidence type="ECO:0000259" key="12">
    <source>
        <dbReference type="PROSITE" id="PS51192"/>
    </source>
</evidence>
<dbReference type="OrthoDB" id="6513042at2759"/>
<dbReference type="PROSITE" id="PS51194">
    <property type="entry name" value="HELICASE_CTER"/>
    <property type="match status" value="1"/>
</dbReference>
<sequence>MASPSVPIDDFDNDEFDWEAAVREIDSACQGASTSNHQDLALPTTAAAHAAAGACPKPVKTDGKGRQSTLDRFVDSFTKRRKADEGFLTSKIQDKNATPDPGRSGDLGGGDEPAGVEIDLEAAKTWIYPVNVPLRDYQLSIAKNALFSNTLVALPTGLGKTLIAAVVMYNYFRWFPDGKIVFAAPSRPLVMQQIEACHNIVGISQEWTIDMTGQMSPLKRSGFWKSKRVFFATPQVLEKDIKSGICLVKQLVCLVIDEAHRATGNYSYCVAVRELMAVPVQLRILALTATPGSKQRAIQNVIDNLCISNLEYRNESDHDVSPYMHNRKLELIQVPMGEDAIGISNLFLEVIRPYIARLCANGVLHSRDYTTLSPCELLNIRDKFRQAPPSSLPQAKYGEVEGYFGVLITLYHIRKLLSSHGIRPAYEMLEEKLRQGSFARLMSRNETVMKAKLLMQQNLSLGAPNPKLVKMIEILIDHFKTKDPKDSRVIIFSNFRGSVKDIMDSLSKIGDLVRATEFIGQSSGKALKGQSQKVQQAVLQKFRTGGYNIIVATSIGEEGLDIMEVDLVICFDANVSPLRMIQRMGRTGRKHEGRVVVLACEGSELKGYLKKQASSKAIRKHMHNGGIRSFDFHPSPRMVPHICRPEVQFVELSIEQFIPRGRKAKGDATHQSPYSRQVSNRENNLLARYFLPSKEDTWRPSLVAFPNFQAFPSRVHKVRHSFRTTEMLIDIMQHLQGISFSEAKKACLVEVETSSQSLAGVTTAQDNVEQDSTNVNSAIYNVPEALFQEKISNAEGLFRETSESKHELMPDVTIQVPPIHHILFGGDFVTVNAAGSVFIASVPVVTHKGTIIYNVTTNENNRELQSNTRNKAMSKASTVHEVILDMESKDSAELAGFTELRSIGNERTSAPNSPKYYVQKQHECEKCMLQTPVPKRGIVNSEDSAAETHGDAENVIHASLVGESRGTLRDMELSPRLSHFIEEGIVPESPMVKINHCSSKVEKTISGRFTPEYESAKVLQKKDLMDVVSCSAILCNTPGKNEPLTPCPTSPNIKYSSLSSKKISLDSSNLGNMQDNVPRTEIKGNLLVSPKNEETKTPLANQVSTSENWQLDSGGASKSVEQAPKYRRLCKYKDKIKKLPCTTLKEKYNCSLACNSGPSTSTKPDQMECKKGKRENAKRCSNFFIDVEAEVSEDAEVSVDEEDNEDEYDGSFIDDRTNPAESSTQAESNEGNMMAFYRRSLLTQSPVEILPRCLATPHDSVSSGMAESGSCSSENIHGSLHTPRNGLQSTNHSIGRKSVRYQLDSGRAGPISLPGEGSSIQKEGSSKIECRKRKLSFQNTGSNTVRKFQLDHEAQLEYSVKASPHCQPGSTENNNDPLCDDDFYQSLDLDSVEAQATELLRYRSGLSINSIPASMPKHPVGNKEDPGVNYQSSPSFDLGI</sequence>
<dbReference type="Proteomes" id="UP000228380">
    <property type="component" value="Chromosome 14"/>
</dbReference>
<proteinExistence type="inferred from homology"/>
<feature type="region of interest" description="Disordered" evidence="11">
    <location>
        <begin position="1192"/>
        <end position="1231"/>
    </location>
</feature>
<dbReference type="InterPro" id="IPR039686">
    <property type="entry name" value="FANCM/Mph1-like_ID"/>
</dbReference>
<dbReference type="GO" id="GO:0005634">
    <property type="term" value="C:nucleus"/>
    <property type="evidence" value="ECO:0007669"/>
    <property type="project" value="UniProtKB-SubCell"/>
</dbReference>
<dbReference type="GO" id="GO:0000400">
    <property type="term" value="F:four-way junction DNA binding"/>
    <property type="evidence" value="ECO:0007669"/>
    <property type="project" value="TreeGrafter"/>
</dbReference>
<dbReference type="Pfam" id="PF00271">
    <property type="entry name" value="Helicase_C"/>
    <property type="match status" value="1"/>
</dbReference>
<dbReference type="InterPro" id="IPR014001">
    <property type="entry name" value="Helicase_ATP-bd"/>
</dbReference>
<dbReference type="KEGG" id="pda:103701407"/>
<evidence type="ECO:0000256" key="4">
    <source>
        <dbReference type="ARBA" id="ARBA00022763"/>
    </source>
</evidence>
<dbReference type="GO" id="GO:0005524">
    <property type="term" value="F:ATP binding"/>
    <property type="evidence" value="ECO:0007669"/>
    <property type="project" value="UniProtKB-KW"/>
</dbReference>
<dbReference type="GO" id="GO:0036297">
    <property type="term" value="P:interstrand cross-link repair"/>
    <property type="evidence" value="ECO:0007669"/>
    <property type="project" value="TreeGrafter"/>
</dbReference>
<keyword evidence="3" id="KW-0547">Nucleotide-binding</keyword>
<dbReference type="CDD" id="cd18801">
    <property type="entry name" value="SF2_C_FANCM_Hef"/>
    <property type="match status" value="1"/>
</dbReference>
<keyword evidence="14" id="KW-1185">Reference proteome</keyword>
<dbReference type="PANTHER" id="PTHR14025:SF20">
    <property type="entry name" value="FANCONI ANEMIA GROUP M PROTEIN"/>
    <property type="match status" value="1"/>
</dbReference>
<dbReference type="Gene3D" id="3.40.50.300">
    <property type="entry name" value="P-loop containing nucleotide triphosphate hydrolases"/>
    <property type="match status" value="2"/>
</dbReference>
<evidence type="ECO:0000256" key="9">
    <source>
        <dbReference type="ARBA" id="ARBA00023204"/>
    </source>
</evidence>
<dbReference type="InterPro" id="IPR027417">
    <property type="entry name" value="P-loop_NTPase"/>
</dbReference>
<dbReference type="PROSITE" id="PS51192">
    <property type="entry name" value="HELICASE_ATP_BIND_1"/>
    <property type="match status" value="1"/>
</dbReference>
<feature type="domain" description="Helicase ATP-binding" evidence="12">
    <location>
        <begin position="141"/>
        <end position="309"/>
    </location>
</feature>
<name>A0A8B7MSL4_PHODC</name>
<evidence type="ECO:0000256" key="3">
    <source>
        <dbReference type="ARBA" id="ARBA00022741"/>
    </source>
</evidence>
<dbReference type="CDD" id="cd12091">
    <property type="entry name" value="FANCM_ID"/>
    <property type="match status" value="1"/>
</dbReference>
<dbReference type="InterPro" id="IPR001650">
    <property type="entry name" value="Helicase_C-like"/>
</dbReference>
<dbReference type="InterPro" id="IPR044749">
    <property type="entry name" value="FANCM_DEXDc"/>
</dbReference>
<dbReference type="Pfam" id="PF00270">
    <property type="entry name" value="DEAD"/>
    <property type="match status" value="1"/>
</dbReference>
<evidence type="ECO:0000256" key="8">
    <source>
        <dbReference type="ARBA" id="ARBA00023125"/>
    </source>
</evidence>
<feature type="region of interest" description="Disordered" evidence="11">
    <location>
        <begin position="1258"/>
        <end position="1291"/>
    </location>
</feature>
<dbReference type="InterPro" id="IPR011545">
    <property type="entry name" value="DEAD/DEAH_box_helicase_dom"/>
</dbReference>
<accession>A0A8B7MSL4</accession>
<evidence type="ECO:0000256" key="5">
    <source>
        <dbReference type="ARBA" id="ARBA00022801"/>
    </source>
</evidence>
<reference evidence="15" key="2">
    <citation type="submission" date="2025-08" db="UniProtKB">
        <authorList>
            <consortium name="RefSeq"/>
        </authorList>
    </citation>
    <scope>IDENTIFICATION</scope>
    <source>
        <tissue evidence="15">Young leaves</tissue>
    </source>
</reference>